<dbReference type="Proteomes" id="UP000831701">
    <property type="component" value="Chromosome 17"/>
</dbReference>
<organism evidence="1 2">
    <name type="scientific">Scortum barcoo</name>
    <name type="common">barcoo grunter</name>
    <dbReference type="NCBI Taxonomy" id="214431"/>
    <lineage>
        <taxon>Eukaryota</taxon>
        <taxon>Metazoa</taxon>
        <taxon>Chordata</taxon>
        <taxon>Craniata</taxon>
        <taxon>Vertebrata</taxon>
        <taxon>Euteleostomi</taxon>
        <taxon>Actinopterygii</taxon>
        <taxon>Neopterygii</taxon>
        <taxon>Teleostei</taxon>
        <taxon>Neoteleostei</taxon>
        <taxon>Acanthomorphata</taxon>
        <taxon>Eupercaria</taxon>
        <taxon>Centrarchiformes</taxon>
        <taxon>Terapontoidei</taxon>
        <taxon>Terapontidae</taxon>
        <taxon>Scortum</taxon>
    </lineage>
</organism>
<evidence type="ECO:0000313" key="2">
    <source>
        <dbReference type="Proteomes" id="UP000831701"/>
    </source>
</evidence>
<accession>A0ACB8VV73</accession>
<keyword evidence="2" id="KW-1185">Reference proteome</keyword>
<sequence>MVTAMRRREERVPQRPASAHVGLHDPYGTSSDNGNRQDMVRHLPNEACKIKLAMYDGQVAIRYVCSLPEHIREDYTLLKEQLTQRFAVKDPPTTVRRKLGELRQGKESAAEFAEGVQCLLGRTTKRGPSLQIKVTVNGLPIKAVVDTGAEDTVISEEVYNMLPTETQKPLTETSLRNAGLGSKMSAMGKLEVTLEIGSLFVGNYSPVPIPAQQNFSQPSARTDGPFAAEYFGPCTPSALLGHQKKFLLRTDHNSLTWLVCFKHPEGQLARWLEELSQYDFEIEHRAGRQHANADTLSRCNTEGLTDCDCYQAGKEATELPCQECSHCQRLHDQWIRFEEDVDDVVPLAIRQITIKESENSPEPQQVEADHHASTGTSAPLTCQQLSSAQKEDPVLSILHRWKESGVLPTREQEQE</sequence>
<gene>
    <name evidence="1" type="ORF">L3Q82_002902</name>
</gene>
<evidence type="ECO:0000313" key="1">
    <source>
        <dbReference type="EMBL" id="KAI3359399.1"/>
    </source>
</evidence>
<reference evidence="1" key="1">
    <citation type="submission" date="2022-04" db="EMBL/GenBank/DDBJ databases">
        <title>Jade perch genome.</title>
        <authorList>
            <person name="Chao B."/>
        </authorList>
    </citation>
    <scope>NUCLEOTIDE SEQUENCE</scope>
    <source>
        <strain evidence="1">CB-2022</strain>
    </source>
</reference>
<protein>
    <submittedName>
        <fullName evidence="1">Uncharacterized protein</fullName>
    </submittedName>
</protein>
<comment type="caution">
    <text evidence="1">The sequence shown here is derived from an EMBL/GenBank/DDBJ whole genome shotgun (WGS) entry which is preliminary data.</text>
</comment>
<dbReference type="EMBL" id="CM041547">
    <property type="protein sequence ID" value="KAI3359399.1"/>
    <property type="molecule type" value="Genomic_DNA"/>
</dbReference>
<name>A0ACB8VV73_9TELE</name>
<proteinExistence type="predicted"/>